<evidence type="ECO:0000256" key="4">
    <source>
        <dbReference type="ARBA" id="ARBA00022679"/>
    </source>
</evidence>
<comment type="pathway">
    <text evidence="1">Secondary metabolite biosynthesis; terpenoid biosynthesis.</text>
</comment>
<dbReference type="InterPro" id="IPR035595">
    <property type="entry name" value="UDP_glycos_trans_CS"/>
</dbReference>
<dbReference type="EC" id="2.4.1.-" evidence="6"/>
<evidence type="ECO:0000256" key="1">
    <source>
        <dbReference type="ARBA" id="ARBA00004721"/>
    </source>
</evidence>
<dbReference type="CDD" id="cd03784">
    <property type="entry name" value="GT1_Gtf-like"/>
    <property type="match status" value="1"/>
</dbReference>
<dbReference type="FunFam" id="3.40.50.2000:FF:000047">
    <property type="entry name" value="Glycosyltransferase"/>
    <property type="match status" value="1"/>
</dbReference>
<sequence>MEKSYAKLHVAFFPFMTPGHSIPMLDLVCLFIARGIKTTVFTTPMNAPNIAKYLNIKESSDCGDNDDNSSDVANIYVTPFPSKEAGLPDGIESQDSTTSPEMTLKFFVAMELLKDPLEGFLKEVRPNCLVADNFFPYATEVASKFGIPRFVFQFTGFFAMSVMMALNRFQPENSVSSDEEEFVVASLPHEIKLTKSQLQQAYEGSDGMNSAFSRLCNGAGRALFTSYGVIFNSFYELEPDYVDYYKNTMGKRSSVWHVGPVSLCNRHTEGKSLRGRTAAISDHSCLEWLNSKQPNSVIYVCFGSLTCFTNEQLKEIATALQRSEQNFIWVLKGEKNKEEWLSHGFEETVQGRGLIIWGWAPQVLILDHEAIGGFVTHCGWNSTLESISAGVPMVTWPIYAEQFYNEKLVTDVLKVGVKVGSIHWSETTGGTFLSHEKIEEALKKIMVGENAVEMRERAKKLKDLAYKAVEKEGSSYCQLSSLINELGSVTTDKGRKYYK</sequence>
<keyword evidence="3 5" id="KW-0328">Glycosyltransferase</keyword>
<evidence type="ECO:0000256" key="5">
    <source>
        <dbReference type="RuleBase" id="RU003718"/>
    </source>
</evidence>
<evidence type="ECO:0000256" key="3">
    <source>
        <dbReference type="ARBA" id="ARBA00022676"/>
    </source>
</evidence>
<dbReference type="CAZy" id="GT1">
    <property type="family name" value="Glycosyltransferase Family 1"/>
</dbReference>
<dbReference type="InterPro" id="IPR002213">
    <property type="entry name" value="UDP_glucos_trans"/>
</dbReference>
<dbReference type="GO" id="GO:0016135">
    <property type="term" value="P:saponin biosynthetic process"/>
    <property type="evidence" value="ECO:0007669"/>
    <property type="project" value="UniProtKB-ARBA"/>
</dbReference>
<protein>
    <recommendedName>
        <fullName evidence="6">Glycosyltransferase</fullName>
        <ecNumber evidence="6">2.4.1.-</ecNumber>
    </recommendedName>
</protein>
<reference evidence="7" key="1">
    <citation type="journal article" date="2011" name="Plant Biotechnol. (Sheffield)">
        <title>Isolation of cDNAs encoding tetrahydroxychalcone 2'-glucosyltransferase activity from carnation, cyclamen, and catharanthus.</title>
        <authorList>
            <person name="Togami J."/>
            <person name="Okuhara H."/>
            <person name="Nakamura N."/>
            <person name="Ishiguro K."/>
            <person name="Hirose C."/>
            <person name="Ochiai M."/>
            <person name="Fukui Y."/>
            <person name="Yamaguchi M."/>
            <person name="Tanaka Y."/>
        </authorList>
    </citation>
    <scope>NUCLEOTIDE SEQUENCE</scope>
</reference>
<dbReference type="AlphaFoldDB" id="A7M6J6"/>
<dbReference type="GO" id="GO:0035251">
    <property type="term" value="F:UDP-glucosyltransferase activity"/>
    <property type="evidence" value="ECO:0007669"/>
    <property type="project" value="TreeGrafter"/>
</dbReference>
<dbReference type="GO" id="GO:0016104">
    <property type="term" value="P:triterpenoid biosynthetic process"/>
    <property type="evidence" value="ECO:0007669"/>
    <property type="project" value="UniProtKB-ARBA"/>
</dbReference>
<gene>
    <name evidence="7" type="primary">DcS10B5</name>
</gene>
<proteinExistence type="evidence at transcript level"/>
<dbReference type="Gene3D" id="3.40.50.2000">
    <property type="entry name" value="Glycogen Phosphorylase B"/>
    <property type="match status" value="2"/>
</dbReference>
<dbReference type="PANTHER" id="PTHR48047:SF45">
    <property type="entry name" value="SCOPOLETIN GLUCOSYLTRANSFERASE-LIKE"/>
    <property type="match status" value="1"/>
</dbReference>
<dbReference type="EMBL" id="AB294394">
    <property type="protein sequence ID" value="BAF75894.1"/>
    <property type="molecule type" value="mRNA"/>
</dbReference>
<dbReference type="Pfam" id="PF00201">
    <property type="entry name" value="UDPGT"/>
    <property type="match status" value="1"/>
</dbReference>
<organism evidence="7">
    <name type="scientific">Dianthus caryophyllus</name>
    <name type="common">Carnation</name>
    <name type="synonym">Clove pink</name>
    <dbReference type="NCBI Taxonomy" id="3570"/>
    <lineage>
        <taxon>Eukaryota</taxon>
        <taxon>Viridiplantae</taxon>
        <taxon>Streptophyta</taxon>
        <taxon>Embryophyta</taxon>
        <taxon>Tracheophyta</taxon>
        <taxon>Spermatophyta</taxon>
        <taxon>Magnoliopsida</taxon>
        <taxon>eudicotyledons</taxon>
        <taxon>Gunneridae</taxon>
        <taxon>Pentapetalae</taxon>
        <taxon>Caryophyllales</taxon>
        <taxon>Caryophyllaceae</taxon>
        <taxon>Caryophylleae</taxon>
        <taxon>Dianthus</taxon>
    </lineage>
</organism>
<comment type="similarity">
    <text evidence="2 5">Belongs to the UDP-glycosyltransferase family.</text>
</comment>
<evidence type="ECO:0000256" key="2">
    <source>
        <dbReference type="ARBA" id="ARBA00009995"/>
    </source>
</evidence>
<dbReference type="PROSITE" id="PS00375">
    <property type="entry name" value="UDPGT"/>
    <property type="match status" value="1"/>
</dbReference>
<evidence type="ECO:0000256" key="6">
    <source>
        <dbReference type="RuleBase" id="RU362057"/>
    </source>
</evidence>
<name>A7M6J6_DIACA</name>
<accession>A7M6J6</accession>
<evidence type="ECO:0000313" key="7">
    <source>
        <dbReference type="EMBL" id="BAF75894.1"/>
    </source>
</evidence>
<dbReference type="SUPFAM" id="SSF53756">
    <property type="entry name" value="UDP-Glycosyltransferase/glycogen phosphorylase"/>
    <property type="match status" value="1"/>
</dbReference>
<dbReference type="PANTHER" id="PTHR48047">
    <property type="entry name" value="GLYCOSYLTRANSFERASE"/>
    <property type="match status" value="1"/>
</dbReference>
<keyword evidence="4 5" id="KW-0808">Transferase</keyword>